<dbReference type="EMBL" id="JAARSH010000007">
    <property type="protein sequence ID" value="MBC1616841.1"/>
    <property type="molecule type" value="Genomic_DNA"/>
</dbReference>
<name>A0A099WE07_9LIST</name>
<evidence type="ECO:0000313" key="11">
    <source>
        <dbReference type="EMBL" id="MBC2240376.1"/>
    </source>
</evidence>
<evidence type="ECO:0000313" key="8">
    <source>
        <dbReference type="EMBL" id="MBC2116150.1"/>
    </source>
</evidence>
<comment type="caution">
    <text evidence="1">The sequence shown here is derived from an EMBL/GenBank/DDBJ whole genome shotgun (WGS) entry which is preliminary data.</text>
</comment>
<dbReference type="EMBL" id="JAARVG010000018">
    <property type="protein sequence ID" value="MBC1794836.1"/>
    <property type="molecule type" value="Genomic_DNA"/>
</dbReference>
<dbReference type="EMBL" id="JAARXI010000003">
    <property type="protein sequence ID" value="MBC2116150.1"/>
    <property type="molecule type" value="Genomic_DNA"/>
</dbReference>
<dbReference type="GeneID" id="58716814"/>
<dbReference type="Proteomes" id="UP000029844">
    <property type="component" value="Unassembled WGS sequence"/>
</dbReference>
<evidence type="ECO:0000313" key="17">
    <source>
        <dbReference type="Proteomes" id="UP000541955"/>
    </source>
</evidence>
<gene>
    <name evidence="1" type="ORF">EP57_05355</name>
    <name evidence="2" type="ORF">HB836_13475</name>
    <name evidence="3" type="ORF">HB902_06910</name>
    <name evidence="4" type="ORF">HB904_11615</name>
    <name evidence="5" type="ORF">HCA46_10710</name>
    <name evidence="6" type="ORF">HCA52_15485</name>
    <name evidence="7" type="ORF">HCA55_09230</name>
    <name evidence="8" type="ORF">HCB06_05900</name>
    <name evidence="9" type="ORF">HCB26_09885</name>
    <name evidence="10" type="ORF">HCB27_02405</name>
    <name evidence="11" type="ORF">HCB35_07795</name>
</gene>
<dbReference type="Proteomes" id="UP000544413">
    <property type="component" value="Unassembled WGS sequence"/>
</dbReference>
<evidence type="ECO:0000313" key="4">
    <source>
        <dbReference type="EMBL" id="MBC1616841.1"/>
    </source>
</evidence>
<evidence type="ECO:0000313" key="18">
    <source>
        <dbReference type="Proteomes" id="UP000544413"/>
    </source>
</evidence>
<protein>
    <submittedName>
        <fullName evidence="1">Uncharacterized protein</fullName>
    </submittedName>
</protein>
<evidence type="ECO:0000313" key="21">
    <source>
        <dbReference type="Proteomes" id="UP000553016"/>
    </source>
</evidence>
<dbReference type="Proteomes" id="UP000519573">
    <property type="component" value="Unassembled WGS sequence"/>
</dbReference>
<organism evidence="1 12">
    <name type="scientific">Listeria booriae</name>
    <dbReference type="NCBI Taxonomy" id="1552123"/>
    <lineage>
        <taxon>Bacteria</taxon>
        <taxon>Bacillati</taxon>
        <taxon>Bacillota</taxon>
        <taxon>Bacilli</taxon>
        <taxon>Bacillales</taxon>
        <taxon>Listeriaceae</taxon>
        <taxon>Listeria</taxon>
    </lineage>
</organism>
<evidence type="ECO:0000313" key="13">
    <source>
        <dbReference type="Proteomes" id="UP000519573"/>
    </source>
</evidence>
<dbReference type="Proteomes" id="UP000541735">
    <property type="component" value="Unassembled WGS sequence"/>
</dbReference>
<evidence type="ECO:0000313" key="19">
    <source>
        <dbReference type="Proteomes" id="UP000547643"/>
    </source>
</evidence>
<dbReference type="EMBL" id="JNFA01000011">
    <property type="protein sequence ID" value="KGL42881.1"/>
    <property type="molecule type" value="Genomic_DNA"/>
</dbReference>
<evidence type="ECO:0000313" key="6">
    <source>
        <dbReference type="EMBL" id="MBC1794836.1"/>
    </source>
</evidence>
<evidence type="ECO:0000313" key="12">
    <source>
        <dbReference type="Proteomes" id="UP000029844"/>
    </source>
</evidence>
<dbReference type="EMBL" id="JAARPT010000008">
    <property type="protein sequence ID" value="MBC1402597.1"/>
    <property type="molecule type" value="Genomic_DNA"/>
</dbReference>
<dbReference type="EMBL" id="JAARUV010000003">
    <property type="protein sequence ID" value="MBC1779309.1"/>
    <property type="molecule type" value="Genomic_DNA"/>
</dbReference>
<dbReference type="AlphaFoldDB" id="A0A099WE07"/>
<reference evidence="1 12" key="1">
    <citation type="submission" date="2014-05" db="EMBL/GenBank/DDBJ databases">
        <title>Novel Listeriaceae from food processing environments.</title>
        <authorList>
            <person name="den Bakker H.C."/>
        </authorList>
    </citation>
    <scope>NUCLEOTIDE SEQUENCE [LARGE SCALE GENOMIC DNA]</scope>
    <source>
        <strain evidence="1 12">FSL A5-0281</strain>
    </source>
</reference>
<proteinExistence type="predicted"/>
<dbReference type="Proteomes" id="UP000541955">
    <property type="component" value="Unassembled WGS sequence"/>
</dbReference>
<evidence type="ECO:0000313" key="10">
    <source>
        <dbReference type="EMBL" id="MBC2175454.1"/>
    </source>
</evidence>
<dbReference type="EMBL" id="JAARYD010000001">
    <property type="protein sequence ID" value="MBC2175454.1"/>
    <property type="molecule type" value="Genomic_DNA"/>
</dbReference>
<dbReference type="EMBL" id="JAARYH010000004">
    <property type="protein sequence ID" value="MBC2166872.1"/>
    <property type="molecule type" value="Genomic_DNA"/>
</dbReference>
<dbReference type="Proteomes" id="UP000547643">
    <property type="component" value="Unassembled WGS sequence"/>
</dbReference>
<evidence type="ECO:0000313" key="7">
    <source>
        <dbReference type="EMBL" id="MBC1796911.1"/>
    </source>
</evidence>
<evidence type="ECO:0000313" key="22">
    <source>
        <dbReference type="Proteomes" id="UP000574104"/>
    </source>
</evidence>
<dbReference type="Proteomes" id="UP000553016">
    <property type="component" value="Unassembled WGS sequence"/>
</dbReference>
<dbReference type="OrthoDB" id="2361382at2"/>
<dbReference type="EMBL" id="JAARVD010000004">
    <property type="protein sequence ID" value="MBC1796911.1"/>
    <property type="molecule type" value="Genomic_DNA"/>
</dbReference>
<dbReference type="EMBL" id="JAARZA010000003">
    <property type="protein sequence ID" value="MBC2240376.1"/>
    <property type="molecule type" value="Genomic_DNA"/>
</dbReference>
<dbReference type="EMBL" id="JAARRW010000002">
    <property type="protein sequence ID" value="MBC1561797.1"/>
    <property type="molecule type" value="Genomic_DNA"/>
</dbReference>
<sequence>MALFDFLKDMATEKVTDLLGGAGDVVDQVTGGATDLTEQAQNLTEQINPEEITGQISEQAGGVIDQVTENANITESLGDVGNIVNSVKDLFGGK</sequence>
<dbReference type="Proteomes" id="UP000548082">
    <property type="component" value="Unassembled WGS sequence"/>
</dbReference>
<evidence type="ECO:0000313" key="9">
    <source>
        <dbReference type="EMBL" id="MBC2166872.1"/>
    </source>
</evidence>
<evidence type="ECO:0000313" key="1">
    <source>
        <dbReference type="EMBL" id="KGL42881.1"/>
    </source>
</evidence>
<dbReference type="RefSeq" id="WP_036084795.1">
    <property type="nucleotide sequence ID" value="NZ_CBCSHQ010000001.1"/>
</dbReference>
<evidence type="ECO:0000313" key="14">
    <source>
        <dbReference type="Proteomes" id="UP000529446"/>
    </source>
</evidence>
<accession>A0A099WE07</accession>
<dbReference type="Proteomes" id="UP000539064">
    <property type="component" value="Unassembled WGS sequence"/>
</dbReference>
<evidence type="ECO:0000313" key="15">
    <source>
        <dbReference type="Proteomes" id="UP000539064"/>
    </source>
</evidence>
<evidence type="ECO:0000313" key="2">
    <source>
        <dbReference type="EMBL" id="MBC1402597.1"/>
    </source>
</evidence>
<keyword evidence="12" id="KW-1185">Reference proteome</keyword>
<evidence type="ECO:0000313" key="20">
    <source>
        <dbReference type="Proteomes" id="UP000548082"/>
    </source>
</evidence>
<evidence type="ECO:0000313" key="16">
    <source>
        <dbReference type="Proteomes" id="UP000541735"/>
    </source>
</evidence>
<reference evidence="13 14" key="2">
    <citation type="submission" date="2020-03" db="EMBL/GenBank/DDBJ databases">
        <title>Soil Listeria distribution.</title>
        <authorList>
            <person name="Liao J."/>
            <person name="Wiedmann M."/>
        </authorList>
    </citation>
    <scope>NUCLEOTIDE SEQUENCE [LARGE SCALE GENOMIC DNA]</scope>
    <source>
        <strain evidence="11 21">FSL L7-0149</strain>
        <strain evidence="9 13">FSL L7-0245</strain>
        <strain evidence="10 16">FSL L7-0259</strain>
        <strain evidence="8 14">FSL L7-0360</strain>
        <strain evidence="6 15">FSL L7-0978</strain>
        <strain evidence="7 20">FSL L7-0990</strain>
        <strain evidence="5 19">FSL L7-1017</strain>
        <strain evidence="4 22">FSL L7-1299</strain>
        <strain evidence="3 17">FSL L7-1387</strain>
        <strain evidence="2 18">FSL L7-1658</strain>
    </source>
</reference>
<dbReference type="eggNOG" id="ENOG50342TI">
    <property type="taxonomic scope" value="Bacteria"/>
</dbReference>
<evidence type="ECO:0000313" key="3">
    <source>
        <dbReference type="EMBL" id="MBC1561797.1"/>
    </source>
</evidence>
<dbReference type="Proteomes" id="UP000574104">
    <property type="component" value="Unassembled WGS sequence"/>
</dbReference>
<evidence type="ECO:0000313" key="5">
    <source>
        <dbReference type="EMBL" id="MBC1779309.1"/>
    </source>
</evidence>
<dbReference type="Proteomes" id="UP000529446">
    <property type="component" value="Unassembled WGS sequence"/>
</dbReference>